<protein>
    <submittedName>
        <fullName evidence="2">Uncharacterized protein</fullName>
    </submittedName>
</protein>
<reference evidence="2 3" key="1">
    <citation type="journal article" date="2015" name="Sci. Rep.">
        <title>The power of single molecule real-time sequencing technology in the de novo assembly of a eukaryotic genome.</title>
        <authorList>
            <person name="Sakai H."/>
            <person name="Naito K."/>
            <person name="Ogiso-Tanaka E."/>
            <person name="Takahashi Y."/>
            <person name="Iseki K."/>
            <person name="Muto C."/>
            <person name="Satou K."/>
            <person name="Teruya K."/>
            <person name="Shiroma A."/>
            <person name="Shimoji M."/>
            <person name="Hirano T."/>
            <person name="Itoh T."/>
            <person name="Kaga A."/>
            <person name="Tomooka N."/>
        </authorList>
    </citation>
    <scope>NUCLEOTIDE SEQUENCE [LARGE SCALE GENOMIC DNA]</scope>
    <source>
        <strain evidence="3">cv. Shumari</strain>
    </source>
</reference>
<gene>
    <name evidence="2" type="primary">Vigan.06G071000</name>
    <name evidence="2" type="ORF">VIGAN_06071000</name>
</gene>
<name>A0A0S3SA65_PHAAN</name>
<feature type="region of interest" description="Disordered" evidence="1">
    <location>
        <begin position="1"/>
        <end position="76"/>
    </location>
</feature>
<dbReference type="EMBL" id="AP015039">
    <property type="protein sequence ID" value="BAT89687.1"/>
    <property type="molecule type" value="Genomic_DNA"/>
</dbReference>
<dbReference type="AlphaFoldDB" id="A0A0S3SA65"/>
<evidence type="ECO:0000313" key="2">
    <source>
        <dbReference type="EMBL" id="BAT89687.1"/>
    </source>
</evidence>
<evidence type="ECO:0000313" key="3">
    <source>
        <dbReference type="Proteomes" id="UP000291084"/>
    </source>
</evidence>
<organism evidence="2 3">
    <name type="scientific">Vigna angularis var. angularis</name>
    <dbReference type="NCBI Taxonomy" id="157739"/>
    <lineage>
        <taxon>Eukaryota</taxon>
        <taxon>Viridiplantae</taxon>
        <taxon>Streptophyta</taxon>
        <taxon>Embryophyta</taxon>
        <taxon>Tracheophyta</taxon>
        <taxon>Spermatophyta</taxon>
        <taxon>Magnoliopsida</taxon>
        <taxon>eudicotyledons</taxon>
        <taxon>Gunneridae</taxon>
        <taxon>Pentapetalae</taxon>
        <taxon>rosids</taxon>
        <taxon>fabids</taxon>
        <taxon>Fabales</taxon>
        <taxon>Fabaceae</taxon>
        <taxon>Papilionoideae</taxon>
        <taxon>50 kb inversion clade</taxon>
        <taxon>NPAAA clade</taxon>
        <taxon>indigoferoid/millettioid clade</taxon>
        <taxon>Phaseoleae</taxon>
        <taxon>Vigna</taxon>
    </lineage>
</organism>
<sequence length="76" mass="8602">MRTIQLNKINLHHQPRTSASKAEMKAPNTMMFAPLQQAKQCTSSPTPISNEEKKSTVTLHEYPLLPSQRAKTKRAE</sequence>
<dbReference type="Proteomes" id="UP000291084">
    <property type="component" value="Chromosome 6"/>
</dbReference>
<evidence type="ECO:0000256" key="1">
    <source>
        <dbReference type="SAM" id="MobiDB-lite"/>
    </source>
</evidence>
<keyword evidence="3" id="KW-1185">Reference proteome</keyword>
<proteinExistence type="predicted"/>
<accession>A0A0S3SA65</accession>
<feature type="compositionally biased region" description="Polar residues" evidence="1">
    <location>
        <begin position="37"/>
        <end position="49"/>
    </location>
</feature>